<dbReference type="EMBL" id="JH711577">
    <property type="protein sequence ID" value="EIW81841.1"/>
    <property type="molecule type" value="Genomic_DNA"/>
</dbReference>
<evidence type="ECO:0000313" key="3">
    <source>
        <dbReference type="Proteomes" id="UP000053558"/>
    </source>
</evidence>
<dbReference type="RefSeq" id="XP_007767475.1">
    <property type="nucleotide sequence ID" value="XM_007769285.1"/>
</dbReference>
<feature type="region of interest" description="Disordered" evidence="1">
    <location>
        <begin position="549"/>
        <end position="761"/>
    </location>
</feature>
<feature type="compositionally biased region" description="Polar residues" evidence="1">
    <location>
        <begin position="549"/>
        <end position="571"/>
    </location>
</feature>
<feature type="compositionally biased region" description="Polar residues" evidence="1">
    <location>
        <begin position="483"/>
        <end position="501"/>
    </location>
</feature>
<dbReference type="GeneID" id="19209012"/>
<dbReference type="AlphaFoldDB" id="A0A5M3MTH8"/>
<gene>
    <name evidence="2" type="ORF">CONPUDRAFT_72222</name>
</gene>
<feature type="compositionally biased region" description="Polar residues" evidence="1">
    <location>
        <begin position="751"/>
        <end position="761"/>
    </location>
</feature>
<comment type="caution">
    <text evidence="2">The sequence shown here is derived from an EMBL/GenBank/DDBJ whole genome shotgun (WGS) entry which is preliminary data.</text>
</comment>
<reference evidence="3" key="1">
    <citation type="journal article" date="2012" name="Science">
        <title>The Paleozoic origin of enzymatic lignin decomposition reconstructed from 31 fungal genomes.</title>
        <authorList>
            <person name="Floudas D."/>
            <person name="Binder M."/>
            <person name="Riley R."/>
            <person name="Barry K."/>
            <person name="Blanchette R.A."/>
            <person name="Henrissat B."/>
            <person name="Martinez A.T."/>
            <person name="Otillar R."/>
            <person name="Spatafora J.W."/>
            <person name="Yadav J.S."/>
            <person name="Aerts A."/>
            <person name="Benoit I."/>
            <person name="Boyd A."/>
            <person name="Carlson A."/>
            <person name="Copeland A."/>
            <person name="Coutinho P.M."/>
            <person name="de Vries R.P."/>
            <person name="Ferreira P."/>
            <person name="Findley K."/>
            <person name="Foster B."/>
            <person name="Gaskell J."/>
            <person name="Glotzer D."/>
            <person name="Gorecki P."/>
            <person name="Heitman J."/>
            <person name="Hesse C."/>
            <person name="Hori C."/>
            <person name="Igarashi K."/>
            <person name="Jurgens J.A."/>
            <person name="Kallen N."/>
            <person name="Kersten P."/>
            <person name="Kohler A."/>
            <person name="Kuees U."/>
            <person name="Kumar T.K.A."/>
            <person name="Kuo A."/>
            <person name="LaButti K."/>
            <person name="Larrondo L.F."/>
            <person name="Lindquist E."/>
            <person name="Ling A."/>
            <person name="Lombard V."/>
            <person name="Lucas S."/>
            <person name="Lundell T."/>
            <person name="Martin R."/>
            <person name="McLaughlin D.J."/>
            <person name="Morgenstern I."/>
            <person name="Morin E."/>
            <person name="Murat C."/>
            <person name="Nagy L.G."/>
            <person name="Nolan M."/>
            <person name="Ohm R.A."/>
            <person name="Patyshakuliyeva A."/>
            <person name="Rokas A."/>
            <person name="Ruiz-Duenas F.J."/>
            <person name="Sabat G."/>
            <person name="Salamov A."/>
            <person name="Samejima M."/>
            <person name="Schmutz J."/>
            <person name="Slot J.C."/>
            <person name="St John F."/>
            <person name="Stenlid J."/>
            <person name="Sun H."/>
            <person name="Sun S."/>
            <person name="Syed K."/>
            <person name="Tsang A."/>
            <person name="Wiebenga A."/>
            <person name="Young D."/>
            <person name="Pisabarro A."/>
            <person name="Eastwood D.C."/>
            <person name="Martin F."/>
            <person name="Cullen D."/>
            <person name="Grigoriev I.V."/>
            <person name="Hibbett D.S."/>
        </authorList>
    </citation>
    <scope>NUCLEOTIDE SEQUENCE [LARGE SCALE GENOMIC DNA]</scope>
    <source>
        <strain evidence="3">RWD-64-598 SS2</strain>
    </source>
</reference>
<dbReference type="OrthoDB" id="2910749at2759"/>
<sequence length="761" mass="83550">MSLPDSNPPPNSNPPPDLNAPPDSTAPPDAPPDANAPPEIDARLTDEVKRYLETWRTEWGILAGGADAGIRRQNLNDLAWKLARYLIRQFPYTRGGLTDYEDPMKLTWQHFDPNGSMADPDPEELKALPKWNQVPFEHWTPFRCFLTKEKAMIINAMPEWWVQYKEEKVQKGEELSADDLRPCPEDGKDGRWLGHLSRTRANMWFYMTAEAKEEYITLADQWNQKGAPKWVQKRVAQKRMSDYLHRHYLYCLRQFGAESVTWIGWIGKDGNPRVAHSVPMKNPSTGSVYSGDPNMFHLRHPVYFDMDKASGLKDEVPWPKQFSYHIDRRFLVKSECPADHPTPVATRKAKRASDRIQLDLRNSGYPLLPDDCLSKGHDATKELARAFLEVVYHFDTGTTKPVPWKSLSPAVRLDGSFEDLPYDLKEPLPSGVTLRDPSKMTLPELRSLLAQWSRILDDDNEPIHFLALCNPSDQCRRRRRRQQAASDGSASVTPVTSSAQTIGVEPASSAGSSTAVELSPTVATAAEPPLGHLPPALVPLPAMDFTGPMSTSAAIPADPSQSPTELPQSNTSALSAASPPAEPSNHTPSDVEIPVPTEARPVPLTSPVPTGSVGDVESDQRTGVLPDHPTLPPTLSECASGVPSIDTSEDEHALAAGPLSDDGCNNRASGGDHSPLQPPSSSPAAQWLSSVISGSGEAPSEQLSATKKRDRTLTISDRASTNSCGDTGQRKSARLNPPDPVATEKGPRQSLRLNPTQSSKR</sequence>
<evidence type="ECO:0000256" key="1">
    <source>
        <dbReference type="SAM" id="MobiDB-lite"/>
    </source>
</evidence>
<feature type="compositionally biased region" description="Pro residues" evidence="1">
    <location>
        <begin position="1"/>
        <end position="35"/>
    </location>
</feature>
<evidence type="ECO:0000313" key="2">
    <source>
        <dbReference type="EMBL" id="EIW81841.1"/>
    </source>
</evidence>
<organism evidence="2 3">
    <name type="scientific">Coniophora puteana (strain RWD-64-598)</name>
    <name type="common">Brown rot fungus</name>
    <dbReference type="NCBI Taxonomy" id="741705"/>
    <lineage>
        <taxon>Eukaryota</taxon>
        <taxon>Fungi</taxon>
        <taxon>Dikarya</taxon>
        <taxon>Basidiomycota</taxon>
        <taxon>Agaricomycotina</taxon>
        <taxon>Agaricomycetes</taxon>
        <taxon>Agaricomycetidae</taxon>
        <taxon>Boletales</taxon>
        <taxon>Coniophorineae</taxon>
        <taxon>Coniophoraceae</taxon>
        <taxon>Coniophora</taxon>
    </lineage>
</organism>
<dbReference type="OMA" id="YLETWRT"/>
<proteinExistence type="predicted"/>
<dbReference type="Proteomes" id="UP000053558">
    <property type="component" value="Unassembled WGS sequence"/>
</dbReference>
<feature type="region of interest" description="Disordered" evidence="1">
    <location>
        <begin position="1"/>
        <end position="41"/>
    </location>
</feature>
<accession>A0A5M3MTH8</accession>
<feature type="compositionally biased region" description="Polar residues" evidence="1">
    <location>
        <begin position="713"/>
        <end position="726"/>
    </location>
</feature>
<protein>
    <submittedName>
        <fullName evidence="2">Uncharacterized protein</fullName>
    </submittedName>
</protein>
<feature type="region of interest" description="Disordered" evidence="1">
    <location>
        <begin position="477"/>
        <end position="515"/>
    </location>
</feature>
<keyword evidence="3" id="KW-1185">Reference proteome</keyword>
<name>A0A5M3MTH8_CONPW</name>
<dbReference type="KEGG" id="cput:CONPUDRAFT_72222"/>